<sequence>MHDPHHNSAPAIHRNICSLPFCPQSITIARFLRQHGITTYFQNPPNIATLIRHPITRSSLHASSLRSGGAVYSVSCDQCNATYVGETDEMVTRMRWKLVTFKITLLVPQVRSASVSMELPLVNVSTCELRSVIRFFTAKN</sequence>
<organism evidence="1 2">
    <name type="scientific">Cordylochernes scorpioides</name>
    <dbReference type="NCBI Taxonomy" id="51811"/>
    <lineage>
        <taxon>Eukaryota</taxon>
        <taxon>Metazoa</taxon>
        <taxon>Ecdysozoa</taxon>
        <taxon>Arthropoda</taxon>
        <taxon>Chelicerata</taxon>
        <taxon>Arachnida</taxon>
        <taxon>Pseudoscorpiones</taxon>
        <taxon>Cheliferoidea</taxon>
        <taxon>Chernetidae</taxon>
        <taxon>Cordylochernes</taxon>
    </lineage>
</organism>
<reference evidence="1 2" key="1">
    <citation type="submission" date="2022-01" db="EMBL/GenBank/DDBJ databases">
        <title>A chromosomal length assembly of Cordylochernes scorpioides.</title>
        <authorList>
            <person name="Zeh D."/>
            <person name="Zeh J."/>
        </authorList>
    </citation>
    <scope>NUCLEOTIDE SEQUENCE [LARGE SCALE GENOMIC DNA]</scope>
    <source>
        <strain evidence="1">IN4F17</strain>
        <tissue evidence="1">Whole Body</tissue>
    </source>
</reference>
<evidence type="ECO:0000313" key="2">
    <source>
        <dbReference type="Proteomes" id="UP001235939"/>
    </source>
</evidence>
<name>A0ABY6K832_9ARAC</name>
<protein>
    <submittedName>
        <fullName evidence="1">Uncharacterized protein</fullName>
    </submittedName>
</protein>
<proteinExistence type="predicted"/>
<gene>
    <name evidence="1" type="ORF">LAZ67_2004016</name>
</gene>
<evidence type="ECO:0000313" key="1">
    <source>
        <dbReference type="EMBL" id="UYV63420.1"/>
    </source>
</evidence>
<keyword evidence="2" id="KW-1185">Reference proteome</keyword>
<dbReference type="Proteomes" id="UP001235939">
    <property type="component" value="Chromosome 02"/>
</dbReference>
<accession>A0ABY6K832</accession>
<dbReference type="EMBL" id="CP092864">
    <property type="protein sequence ID" value="UYV63420.1"/>
    <property type="molecule type" value="Genomic_DNA"/>
</dbReference>